<dbReference type="InterPro" id="IPR003593">
    <property type="entry name" value="AAA+_ATPase"/>
</dbReference>
<proteinExistence type="inferred from homology"/>
<comment type="caution">
    <text evidence="6">The sequence shown here is derived from an EMBL/GenBank/DDBJ whole genome shotgun (WGS) entry which is preliminary data.</text>
</comment>
<evidence type="ECO:0000259" key="5">
    <source>
        <dbReference type="PROSITE" id="PS50893"/>
    </source>
</evidence>
<dbReference type="Proteomes" id="UP000649179">
    <property type="component" value="Unassembled WGS sequence"/>
</dbReference>
<dbReference type="EMBL" id="BMKQ01000001">
    <property type="protein sequence ID" value="GGF32071.1"/>
    <property type="molecule type" value="Genomic_DNA"/>
</dbReference>
<reference evidence="6" key="2">
    <citation type="submission" date="2020-09" db="EMBL/GenBank/DDBJ databases">
        <authorList>
            <person name="Sun Q."/>
            <person name="Zhou Y."/>
        </authorList>
    </citation>
    <scope>NUCLEOTIDE SEQUENCE</scope>
    <source>
        <strain evidence="6">CGMCC 1.16067</strain>
    </source>
</reference>
<dbReference type="PANTHER" id="PTHR42734:SF5">
    <property type="entry name" value="IRON TRANSPORT SYSTEM ATP-BINDING PROTEIN HI_0361-RELATED"/>
    <property type="match status" value="1"/>
</dbReference>
<keyword evidence="7" id="KW-1185">Reference proteome</keyword>
<accession>A0A917B8W5</accession>
<dbReference type="PANTHER" id="PTHR42734">
    <property type="entry name" value="METAL TRANSPORT SYSTEM ATP-BINDING PROTEIN TM_0124-RELATED"/>
    <property type="match status" value="1"/>
</dbReference>
<organism evidence="6 7">
    <name type="scientific">Marmoricola endophyticus</name>
    <dbReference type="NCBI Taxonomy" id="2040280"/>
    <lineage>
        <taxon>Bacteria</taxon>
        <taxon>Bacillati</taxon>
        <taxon>Actinomycetota</taxon>
        <taxon>Actinomycetes</taxon>
        <taxon>Propionibacteriales</taxon>
        <taxon>Nocardioidaceae</taxon>
        <taxon>Marmoricola</taxon>
    </lineage>
</organism>
<feature type="domain" description="ABC transporter" evidence="5">
    <location>
        <begin position="22"/>
        <end position="255"/>
    </location>
</feature>
<comment type="similarity">
    <text evidence="1">Belongs to the ABC transporter superfamily.</text>
</comment>
<dbReference type="Pfam" id="PF00005">
    <property type="entry name" value="ABC_tran"/>
    <property type="match status" value="1"/>
</dbReference>
<keyword evidence="3" id="KW-0547">Nucleotide-binding</keyword>
<keyword evidence="4 6" id="KW-0067">ATP-binding</keyword>
<dbReference type="SUPFAM" id="SSF52540">
    <property type="entry name" value="P-loop containing nucleoside triphosphate hydrolases"/>
    <property type="match status" value="1"/>
</dbReference>
<dbReference type="InterPro" id="IPR017871">
    <property type="entry name" value="ABC_transporter-like_CS"/>
</dbReference>
<evidence type="ECO:0000256" key="4">
    <source>
        <dbReference type="ARBA" id="ARBA00022840"/>
    </source>
</evidence>
<keyword evidence="2" id="KW-0813">Transport</keyword>
<dbReference type="InterPro" id="IPR003439">
    <property type="entry name" value="ABC_transporter-like_ATP-bd"/>
</dbReference>
<dbReference type="GO" id="GO:0005524">
    <property type="term" value="F:ATP binding"/>
    <property type="evidence" value="ECO:0007669"/>
    <property type="project" value="UniProtKB-KW"/>
</dbReference>
<evidence type="ECO:0000256" key="2">
    <source>
        <dbReference type="ARBA" id="ARBA00022448"/>
    </source>
</evidence>
<name>A0A917B8W5_9ACTN</name>
<gene>
    <name evidence="6" type="ORF">GCM10011519_01830</name>
</gene>
<sequence length="289" mass="31327">MSVAMARPVADREEVAVADPVLELRDASLSYGSRTLWSGLDLQVRPGELVAVLGGNGTGKTSLLRAVLGLQQLSAGTMQVAGHAPRRGDASIGYVPQQRRIDSHTPLRVRDLVRQGLDGHRWGIGRPGRVRWDRVDAALAQVGASAYADMPLSLLSGGEQQRARVAQALVGDPSLLLCDEPLLSLDQSSQRTVTELVDRRRREHGTAVLFVTHEINPVLPYVDRVLYLAGGRFRIGTVDEVLNSEALSALYGTRVEVLRHGDQVLVAGAPHHVEHHAAPCVHEDEDVAR</sequence>
<dbReference type="InterPro" id="IPR027417">
    <property type="entry name" value="P-loop_NTPase"/>
</dbReference>
<evidence type="ECO:0000256" key="3">
    <source>
        <dbReference type="ARBA" id="ARBA00022741"/>
    </source>
</evidence>
<evidence type="ECO:0000313" key="6">
    <source>
        <dbReference type="EMBL" id="GGF32071.1"/>
    </source>
</evidence>
<dbReference type="SMART" id="SM00382">
    <property type="entry name" value="AAA"/>
    <property type="match status" value="1"/>
</dbReference>
<dbReference type="Gene3D" id="3.40.50.300">
    <property type="entry name" value="P-loop containing nucleotide triphosphate hydrolases"/>
    <property type="match status" value="1"/>
</dbReference>
<dbReference type="InterPro" id="IPR050153">
    <property type="entry name" value="Metal_Ion_Import_ABC"/>
</dbReference>
<dbReference type="PROSITE" id="PS50893">
    <property type="entry name" value="ABC_TRANSPORTER_2"/>
    <property type="match status" value="1"/>
</dbReference>
<dbReference type="AlphaFoldDB" id="A0A917B8W5"/>
<dbReference type="CDD" id="cd03235">
    <property type="entry name" value="ABC_Metallic_Cations"/>
    <property type="match status" value="1"/>
</dbReference>
<reference evidence="6" key="1">
    <citation type="journal article" date="2014" name="Int. J. Syst. Evol. Microbiol.">
        <title>Complete genome sequence of Corynebacterium casei LMG S-19264T (=DSM 44701T), isolated from a smear-ripened cheese.</title>
        <authorList>
            <consortium name="US DOE Joint Genome Institute (JGI-PGF)"/>
            <person name="Walter F."/>
            <person name="Albersmeier A."/>
            <person name="Kalinowski J."/>
            <person name="Ruckert C."/>
        </authorList>
    </citation>
    <scope>NUCLEOTIDE SEQUENCE</scope>
    <source>
        <strain evidence="6">CGMCC 1.16067</strain>
    </source>
</reference>
<evidence type="ECO:0000313" key="7">
    <source>
        <dbReference type="Proteomes" id="UP000649179"/>
    </source>
</evidence>
<evidence type="ECO:0000256" key="1">
    <source>
        <dbReference type="ARBA" id="ARBA00005417"/>
    </source>
</evidence>
<dbReference type="PROSITE" id="PS00211">
    <property type="entry name" value="ABC_TRANSPORTER_1"/>
    <property type="match status" value="1"/>
</dbReference>
<protein>
    <submittedName>
        <fullName evidence="6">ABC transporter ATP-binding protein</fullName>
    </submittedName>
</protein>
<dbReference type="GO" id="GO:0016887">
    <property type="term" value="F:ATP hydrolysis activity"/>
    <property type="evidence" value="ECO:0007669"/>
    <property type="project" value="InterPro"/>
</dbReference>